<keyword evidence="3 6" id="KW-1133">Transmembrane helix</keyword>
<evidence type="ECO:0000256" key="2">
    <source>
        <dbReference type="ARBA" id="ARBA00022692"/>
    </source>
</evidence>
<evidence type="ECO:0000313" key="9">
    <source>
        <dbReference type="Proteomes" id="UP001465668"/>
    </source>
</evidence>
<dbReference type="InterPro" id="IPR052337">
    <property type="entry name" value="SAT4-like"/>
</dbReference>
<comment type="caution">
    <text evidence="8">The sequence shown here is derived from an EMBL/GenBank/DDBJ whole genome shotgun (WGS) entry which is preliminary data.</text>
</comment>
<protein>
    <recommendedName>
        <fullName evidence="7">Rhodopsin domain-containing protein</fullName>
    </recommendedName>
</protein>
<evidence type="ECO:0000256" key="1">
    <source>
        <dbReference type="ARBA" id="ARBA00004141"/>
    </source>
</evidence>
<dbReference type="Proteomes" id="UP001465668">
    <property type="component" value="Unassembled WGS sequence"/>
</dbReference>
<dbReference type="InterPro" id="IPR049326">
    <property type="entry name" value="Rhodopsin_dom_fungi"/>
</dbReference>
<name>A0ABR2XWI0_9PEZI</name>
<dbReference type="EMBL" id="JARVKM010000017">
    <property type="protein sequence ID" value="KAK9778127.1"/>
    <property type="molecule type" value="Genomic_DNA"/>
</dbReference>
<sequence>MADERAREVELEGFPLSMVIIMLIFLVFGVFSVGVRTYVRLSDKVFGLDDGLMLAGLVVYISDTALAVHGVSVGIGSKNDRLNTWLQAEAEKFYIVWITIYVISVALIKSSVCITLIRIAAKAHRFMRIAVWGLLGLTWASFCVTFFGILTFCRPVEANWNTALVAEGKATCADTETLIGISHTNTGTSIATDVGCIVLPGLLLWNTQMRTKDKLRVFGLLSVASVASLTTIARAPFISRYKQPTDNLMYYIGYVVLLSSVETGIGCIAASLPSTRVFYLRVRGVDSSKPASTPNAKSLVTIGGGIVEGNRSVANRGVFTKATDRSTTTACVGGGAGDWERLHDDDSDKGILLNGKSGGIRADYSYAVELEPVKTSRSERSD</sequence>
<evidence type="ECO:0000256" key="6">
    <source>
        <dbReference type="SAM" id="Phobius"/>
    </source>
</evidence>
<feature type="transmembrane region" description="Helical" evidence="6">
    <location>
        <begin position="249"/>
        <end position="272"/>
    </location>
</feature>
<feature type="transmembrane region" description="Helical" evidence="6">
    <location>
        <begin position="16"/>
        <end position="39"/>
    </location>
</feature>
<feature type="transmembrane region" description="Helical" evidence="6">
    <location>
        <begin position="129"/>
        <end position="152"/>
    </location>
</feature>
<evidence type="ECO:0000313" key="8">
    <source>
        <dbReference type="EMBL" id="KAK9778127.1"/>
    </source>
</evidence>
<keyword evidence="2 6" id="KW-0812">Transmembrane</keyword>
<organism evidence="8 9">
    <name type="scientific">Seiridium cardinale</name>
    <dbReference type="NCBI Taxonomy" id="138064"/>
    <lineage>
        <taxon>Eukaryota</taxon>
        <taxon>Fungi</taxon>
        <taxon>Dikarya</taxon>
        <taxon>Ascomycota</taxon>
        <taxon>Pezizomycotina</taxon>
        <taxon>Sordariomycetes</taxon>
        <taxon>Xylariomycetidae</taxon>
        <taxon>Amphisphaeriales</taxon>
        <taxon>Sporocadaceae</taxon>
        <taxon>Seiridium</taxon>
    </lineage>
</organism>
<dbReference type="PANTHER" id="PTHR33048:SF15">
    <property type="entry name" value="INTEGRAL MEMBRANE PROTEIN"/>
    <property type="match status" value="1"/>
</dbReference>
<evidence type="ECO:0000256" key="3">
    <source>
        <dbReference type="ARBA" id="ARBA00022989"/>
    </source>
</evidence>
<evidence type="ECO:0000256" key="5">
    <source>
        <dbReference type="ARBA" id="ARBA00038359"/>
    </source>
</evidence>
<proteinExistence type="inferred from homology"/>
<dbReference type="PANTHER" id="PTHR33048">
    <property type="entry name" value="PTH11-LIKE INTEGRAL MEMBRANE PROTEIN (AFU_ORTHOLOGUE AFUA_5G11245)"/>
    <property type="match status" value="1"/>
</dbReference>
<keyword evidence="9" id="KW-1185">Reference proteome</keyword>
<feature type="transmembrane region" description="Helical" evidence="6">
    <location>
        <begin position="217"/>
        <end position="237"/>
    </location>
</feature>
<evidence type="ECO:0000259" key="7">
    <source>
        <dbReference type="Pfam" id="PF20684"/>
    </source>
</evidence>
<accession>A0ABR2XWI0</accession>
<feature type="transmembrane region" description="Helical" evidence="6">
    <location>
        <begin position="51"/>
        <end position="75"/>
    </location>
</feature>
<gene>
    <name evidence="8" type="ORF">SCAR479_05097</name>
</gene>
<feature type="transmembrane region" description="Helical" evidence="6">
    <location>
        <begin position="95"/>
        <end position="117"/>
    </location>
</feature>
<dbReference type="Pfam" id="PF20684">
    <property type="entry name" value="Fung_rhodopsin"/>
    <property type="match status" value="1"/>
</dbReference>
<evidence type="ECO:0000256" key="4">
    <source>
        <dbReference type="ARBA" id="ARBA00023136"/>
    </source>
</evidence>
<feature type="domain" description="Rhodopsin" evidence="7">
    <location>
        <begin position="36"/>
        <end position="278"/>
    </location>
</feature>
<comment type="subcellular location">
    <subcellularLocation>
        <location evidence="1">Membrane</location>
        <topology evidence="1">Multi-pass membrane protein</topology>
    </subcellularLocation>
</comment>
<reference evidence="8 9" key="1">
    <citation type="submission" date="2024-02" db="EMBL/GenBank/DDBJ databases">
        <title>First draft genome assembly of two strains of Seiridium cardinale.</title>
        <authorList>
            <person name="Emiliani G."/>
            <person name="Scali E."/>
        </authorList>
    </citation>
    <scope>NUCLEOTIDE SEQUENCE [LARGE SCALE GENOMIC DNA]</scope>
    <source>
        <strain evidence="8 9">BM-138-000479</strain>
    </source>
</reference>
<comment type="similarity">
    <text evidence="5">Belongs to the SAT4 family.</text>
</comment>
<keyword evidence="4 6" id="KW-0472">Membrane</keyword>